<keyword evidence="6 10" id="KW-0812">Transmembrane</keyword>
<name>A0A1Y5F8B2_9BACT</name>
<protein>
    <recommendedName>
        <fullName evidence="10">Flagellar protein FliL</fullName>
    </recommendedName>
</protein>
<feature type="transmembrane region" description="Helical" evidence="10">
    <location>
        <begin position="6"/>
        <end position="28"/>
    </location>
</feature>
<gene>
    <name evidence="11" type="ORF">A9Q84_11875</name>
</gene>
<evidence type="ECO:0000256" key="6">
    <source>
        <dbReference type="ARBA" id="ARBA00022692"/>
    </source>
</evidence>
<dbReference type="InterPro" id="IPR005503">
    <property type="entry name" value="FliL"/>
</dbReference>
<dbReference type="GO" id="GO:0009425">
    <property type="term" value="C:bacterial-type flagellum basal body"/>
    <property type="evidence" value="ECO:0007669"/>
    <property type="project" value="InterPro"/>
</dbReference>
<keyword evidence="4 10" id="KW-1003">Cell membrane</keyword>
<comment type="subcellular location">
    <subcellularLocation>
        <location evidence="2">Cell membrane</location>
        <topology evidence="2">Single-pass membrane protein</topology>
    </subcellularLocation>
</comment>
<dbReference type="PANTHER" id="PTHR35091">
    <property type="entry name" value="FLAGELLAR PROTEIN FLIL"/>
    <property type="match status" value="1"/>
</dbReference>
<keyword evidence="5 10" id="KW-0145">Chemotaxis</keyword>
<dbReference type="GO" id="GO:0071978">
    <property type="term" value="P:bacterial-type flagellum-dependent swarming motility"/>
    <property type="evidence" value="ECO:0007669"/>
    <property type="project" value="TreeGrafter"/>
</dbReference>
<evidence type="ECO:0000256" key="3">
    <source>
        <dbReference type="ARBA" id="ARBA00008281"/>
    </source>
</evidence>
<evidence type="ECO:0000256" key="5">
    <source>
        <dbReference type="ARBA" id="ARBA00022500"/>
    </source>
</evidence>
<dbReference type="PROSITE" id="PS51257">
    <property type="entry name" value="PROKAR_LIPOPROTEIN"/>
    <property type="match status" value="1"/>
</dbReference>
<dbReference type="Pfam" id="PF03748">
    <property type="entry name" value="FliL"/>
    <property type="match status" value="1"/>
</dbReference>
<reference evidence="12" key="1">
    <citation type="journal article" date="2017" name="Proc. Natl. Acad. Sci. U.S.A.">
        <title>Simulation of Deepwater Horizon oil plume reveals substrate specialization within a complex community of hydrocarbon-degraders.</title>
        <authorList>
            <person name="Hu P."/>
            <person name="Dubinsky E.A."/>
            <person name="Probst A.J."/>
            <person name="Wang J."/>
            <person name="Sieber C.M.K."/>
            <person name="Tom L.M."/>
            <person name="Gardinali P."/>
            <person name="Banfield J.F."/>
            <person name="Atlas R.M."/>
            <person name="Andersen G.L."/>
        </authorList>
    </citation>
    <scope>NUCLEOTIDE SEQUENCE [LARGE SCALE GENOMIC DNA]</scope>
</reference>
<keyword evidence="7 10" id="KW-0283">Flagellar rotation</keyword>
<keyword evidence="9 10" id="KW-0472">Membrane</keyword>
<sequence>MTGNKSIDNIILILTFVMTAACVGVFVFTEMLYQRPLPNEEIEKASLLTDSKEKVFPAPFKLDKLIINLKSRKTRLRFLNLQVYIVPFHNKYDDLFEKSRAIINDSIIDITSRMAADELNSISGKILLEDRLKKAINRITKKQTVKGLLFTKFVVQ</sequence>
<dbReference type="Proteomes" id="UP000196531">
    <property type="component" value="Unassembled WGS sequence"/>
</dbReference>
<comment type="similarity">
    <text evidence="3 10">Belongs to the FliL family.</text>
</comment>
<comment type="caution">
    <text evidence="11">The sequence shown here is derived from an EMBL/GenBank/DDBJ whole genome shotgun (WGS) entry which is preliminary data.</text>
</comment>
<dbReference type="GO" id="GO:0006935">
    <property type="term" value="P:chemotaxis"/>
    <property type="evidence" value="ECO:0007669"/>
    <property type="project" value="UniProtKB-KW"/>
</dbReference>
<proteinExistence type="inferred from homology"/>
<evidence type="ECO:0000256" key="7">
    <source>
        <dbReference type="ARBA" id="ARBA00022779"/>
    </source>
</evidence>
<keyword evidence="8 10" id="KW-1133">Transmembrane helix</keyword>
<comment type="function">
    <text evidence="1 10">Controls the rotational direction of flagella during chemotaxis.</text>
</comment>
<accession>A0A1Y5F8B2</accession>
<evidence type="ECO:0000256" key="10">
    <source>
        <dbReference type="RuleBase" id="RU364125"/>
    </source>
</evidence>
<dbReference type="EMBL" id="MAAO01000006">
    <property type="protein sequence ID" value="OUR97024.1"/>
    <property type="molecule type" value="Genomic_DNA"/>
</dbReference>
<organism evidence="11 12">
    <name type="scientific">Halobacteriovorax marinus</name>
    <dbReference type="NCBI Taxonomy" id="97084"/>
    <lineage>
        <taxon>Bacteria</taxon>
        <taxon>Pseudomonadati</taxon>
        <taxon>Bdellovibrionota</taxon>
        <taxon>Bacteriovoracia</taxon>
        <taxon>Bacteriovoracales</taxon>
        <taxon>Halobacteriovoraceae</taxon>
        <taxon>Halobacteriovorax</taxon>
    </lineage>
</organism>
<evidence type="ECO:0000256" key="8">
    <source>
        <dbReference type="ARBA" id="ARBA00022989"/>
    </source>
</evidence>
<evidence type="ECO:0000313" key="11">
    <source>
        <dbReference type="EMBL" id="OUR97024.1"/>
    </source>
</evidence>
<evidence type="ECO:0000313" key="12">
    <source>
        <dbReference type="Proteomes" id="UP000196531"/>
    </source>
</evidence>
<evidence type="ECO:0000256" key="1">
    <source>
        <dbReference type="ARBA" id="ARBA00002254"/>
    </source>
</evidence>
<evidence type="ECO:0000256" key="9">
    <source>
        <dbReference type="ARBA" id="ARBA00023136"/>
    </source>
</evidence>
<evidence type="ECO:0000256" key="2">
    <source>
        <dbReference type="ARBA" id="ARBA00004162"/>
    </source>
</evidence>
<dbReference type="GO" id="GO:0005886">
    <property type="term" value="C:plasma membrane"/>
    <property type="evidence" value="ECO:0007669"/>
    <property type="project" value="UniProtKB-SubCell"/>
</dbReference>
<evidence type="ECO:0000256" key="4">
    <source>
        <dbReference type="ARBA" id="ARBA00022475"/>
    </source>
</evidence>
<dbReference type="AlphaFoldDB" id="A0A1Y5F8B2"/>
<dbReference type="PANTHER" id="PTHR35091:SF2">
    <property type="entry name" value="FLAGELLAR PROTEIN FLIL"/>
    <property type="match status" value="1"/>
</dbReference>